<reference evidence="1" key="1">
    <citation type="journal article" date="2011" name="J. Bacteriol.">
        <title>Genome Sequence of an Erwinia amylovora Strain with Pathogenicity Restricted to Rubus Plants.</title>
        <authorList>
            <person name="Powney R."/>
            <person name="Smits T.H."/>
            <person name="Sawbridge T."/>
            <person name="Frey B."/>
            <person name="Blom J."/>
            <person name="Frey J.E."/>
            <person name="Plummer K.M."/>
            <person name="Beer S.V."/>
            <person name="Luck J."/>
            <person name="Duffy B."/>
            <person name="Rodoni B."/>
        </authorList>
    </citation>
    <scope>NUCLEOTIDE SEQUENCE</scope>
    <source>
        <strain evidence="1">ATCC BAA-2158</strain>
    </source>
</reference>
<gene>
    <name evidence="1" type="ORF">EAIL5_1581</name>
</gene>
<dbReference type="EMBL" id="FR719190">
    <property type="protein sequence ID" value="CBX80401.1"/>
    <property type="molecule type" value="Genomic_DNA"/>
</dbReference>
<accession>E5B4J8</accession>
<sequence>MNKPVKIIPSPIPFVGIKNRATRSDALNFVLWKDFVMLRRANFMAKFLPFDLATFLKI</sequence>
<proteinExistence type="predicted"/>
<organism evidence="1">
    <name type="scientific">Erwinia amylovora ATCC BAA-2158</name>
    <dbReference type="NCBI Taxonomy" id="889211"/>
    <lineage>
        <taxon>Bacteria</taxon>
        <taxon>Pseudomonadati</taxon>
        <taxon>Pseudomonadota</taxon>
        <taxon>Gammaproteobacteria</taxon>
        <taxon>Enterobacterales</taxon>
        <taxon>Erwiniaceae</taxon>
        <taxon>Erwinia</taxon>
    </lineage>
</organism>
<protein>
    <submittedName>
        <fullName evidence="1">Uncharacterized protein</fullName>
    </submittedName>
</protein>
<name>E5B4J8_ERWAM</name>
<evidence type="ECO:0000313" key="1">
    <source>
        <dbReference type="EMBL" id="CBX80401.1"/>
    </source>
</evidence>
<dbReference type="AlphaFoldDB" id="E5B4J8"/>